<evidence type="ECO:0000256" key="5">
    <source>
        <dbReference type="ARBA" id="ARBA00022801"/>
    </source>
</evidence>
<dbReference type="PROSITE" id="PS51217">
    <property type="entry name" value="UVRD_HELICASE_CTER"/>
    <property type="match status" value="1"/>
</dbReference>
<gene>
    <name evidence="19" type="ORF">GCU69_28235</name>
</gene>
<evidence type="ECO:0000256" key="3">
    <source>
        <dbReference type="ARBA" id="ARBA00022741"/>
    </source>
</evidence>
<feature type="region of interest" description="Disordered" evidence="16">
    <location>
        <begin position="91"/>
        <end position="113"/>
    </location>
</feature>
<evidence type="ECO:0000256" key="1">
    <source>
        <dbReference type="ARBA" id="ARBA00009922"/>
    </source>
</evidence>
<dbReference type="CDD" id="cd17932">
    <property type="entry name" value="DEXQc_UvrD"/>
    <property type="match status" value="1"/>
</dbReference>
<keyword evidence="8 15" id="KW-0067">ATP-binding</keyword>
<dbReference type="PANTHER" id="PTHR11070">
    <property type="entry name" value="UVRD / RECB / PCRA DNA HELICASE FAMILY MEMBER"/>
    <property type="match status" value="1"/>
</dbReference>
<dbReference type="InterPro" id="IPR014016">
    <property type="entry name" value="UvrD-like_ATP-bd"/>
</dbReference>
<name>A0ABQ7FCW2_9ACTN</name>
<evidence type="ECO:0000259" key="18">
    <source>
        <dbReference type="PROSITE" id="PS51217"/>
    </source>
</evidence>
<protein>
    <recommendedName>
        <fullName evidence="13">DNA 3'-5' helicase</fullName>
        <ecNumber evidence="13">5.6.2.4</ecNumber>
    </recommendedName>
</protein>
<keyword evidence="4" id="KW-0227">DNA damage</keyword>
<feature type="region of interest" description="Disordered" evidence="16">
    <location>
        <begin position="798"/>
        <end position="821"/>
    </location>
</feature>
<keyword evidence="10" id="KW-0234">DNA repair</keyword>
<evidence type="ECO:0000256" key="14">
    <source>
        <dbReference type="ARBA" id="ARBA00048988"/>
    </source>
</evidence>
<evidence type="ECO:0000256" key="13">
    <source>
        <dbReference type="ARBA" id="ARBA00034808"/>
    </source>
</evidence>
<evidence type="ECO:0000313" key="19">
    <source>
        <dbReference type="EMBL" id="KAF4405808.1"/>
    </source>
</evidence>
<feature type="domain" description="UvrD-like helicase ATP-binding" evidence="17">
    <location>
        <begin position="17"/>
        <end position="350"/>
    </location>
</feature>
<sequence length="1328" mass="141983">MAARITDPEELKELLGIPFTPEQTACITAPPAPQVIVAGAGSGKTTVMAARVVWLVGTGRVAPEQVLGLTFTNKAAGELTERVRKALARAGVTGPGAGPDGGAPGDDGAAGEPQISTYHAFAGQLLKEHGLRIGLEPSARLLADATRFQLAARVLRTAPGPYPALTKSLPALVEDLLALDAELSEHLVPTDRLRRYDTELLAVLDAARLSNAELRKAPQAARARLELLGLVEAYRAEKRQRDLLDFGDQIALSAQLALTRPEVGRILRESYAVVLLDEYQDTSVAQRRLLSGLFGAGTGHAVTAVGDPCQAIYGWRGASVANLDDFPEHFPHADGSPARRHALSENRRSGGRLLGLANRLAAPLRELHEGVEALRPAPGAERDGTVRCALLPTHAEELDWLADSVAHLVGTGTPPGEIAVLCRTAGDFPRIQGALVARDVPVEVVGLSGLLHLPEVADLVAVCEVLQDPTANTSLVRLLTGPRWRIGPRDLALLGRRARGLVRYGTDPGDRDGVSEQERADLRLAESAEGADPAEVVSLADALDTFLTPDGAGGSDDGLPFSEAARVRFARLAAELRELRRAIGDPLMDVLHRVLATTGLEVELSASPHALAARRRETLGNFLDVAASFAALDGEATLLAFLGFLRTAAQHEKGLDNALPGGENTVKVLTAHKSKGLEWDVVAVPGLVAKQFPSEQPRDSWTAQPKVLPHALRGDADTLPEDPEWTAKGLAAFKSAMKEHQSTEELRLGYVTFTRPRSLLLASGHWWGPAQKRPRGPSRFLDALREHCEDGHGEVEAWAEPPAEGEENPALADGGAEQAWPLPLDPSALALRRRAAETVLAHLDRLTRQPAEDVSPAREERPARDGLPAGEEPLAREGPRAEEDGAGPEPAAGAGTGHGTAGGAGTGPETGAGDRLPGPRPEPAPPAGGASLWDGEPWDAEPPHDPDWPPPEPDPYEPDSYEPDSYEPHAYRRDGSGRNLYEAHGYERDGSGQNPYEAHAYGRDGSGQDVYEQDVYEQGTAPAAPAAPAAPENRAPGLPVLPRQQDGPEAPGEPPAGPPEDHAGLTPEGHPGLTPEEARAVASWDRDLVALTGELRRARASVLDVPVPPSLSTSQVLRLAADPDGFARELARPMPRPPQPAARRGTRFHAWVESRFEELPLPLLGPEELPGGTDDDAHDGPEIADERELAALKEAFARTPYARRTPHRVEYPFQITLAGRIVRGRIDAVYREQGPDGDRYEIIDWKTNRDHTADPLQLAVYRLAWAERQGVPLSAVTAAFLYVRSGEVVRPAGLPDRAGLERVLLGEDVPGEDPDEDADVSRPRDPAP</sequence>
<dbReference type="EMBL" id="WHPN01000403">
    <property type="protein sequence ID" value="KAF4405808.1"/>
    <property type="molecule type" value="Genomic_DNA"/>
</dbReference>
<evidence type="ECO:0000256" key="15">
    <source>
        <dbReference type="PROSITE-ProRule" id="PRU00560"/>
    </source>
</evidence>
<keyword evidence="9" id="KW-0238">DNA-binding</keyword>
<dbReference type="InterPro" id="IPR013986">
    <property type="entry name" value="DExx_box_DNA_helicase_dom_sf"/>
</dbReference>
<comment type="similarity">
    <text evidence="1">Belongs to the helicase family. UvrD subfamily.</text>
</comment>
<feature type="compositionally biased region" description="Basic and acidic residues" evidence="16">
    <location>
        <begin position="966"/>
        <end position="976"/>
    </location>
</feature>
<evidence type="ECO:0000256" key="9">
    <source>
        <dbReference type="ARBA" id="ARBA00023125"/>
    </source>
</evidence>
<dbReference type="SUPFAM" id="SSF52980">
    <property type="entry name" value="Restriction endonuclease-like"/>
    <property type="match status" value="1"/>
</dbReference>
<evidence type="ECO:0000256" key="16">
    <source>
        <dbReference type="SAM" id="MobiDB-lite"/>
    </source>
</evidence>
<feature type="compositionally biased region" description="Basic and acidic residues" evidence="16">
    <location>
        <begin position="847"/>
        <end position="864"/>
    </location>
</feature>
<evidence type="ECO:0000256" key="10">
    <source>
        <dbReference type="ARBA" id="ARBA00023204"/>
    </source>
</evidence>
<dbReference type="EC" id="5.6.2.4" evidence="13"/>
<dbReference type="Pfam" id="PF00580">
    <property type="entry name" value="UvrD-helicase"/>
    <property type="match status" value="1"/>
</dbReference>
<proteinExistence type="inferred from homology"/>
<feature type="compositionally biased region" description="Acidic residues" evidence="16">
    <location>
        <begin position="954"/>
        <end position="965"/>
    </location>
</feature>
<feature type="binding site" evidence="15">
    <location>
        <begin position="38"/>
        <end position="45"/>
    </location>
    <ligand>
        <name>ATP</name>
        <dbReference type="ChEBI" id="CHEBI:30616"/>
    </ligand>
</feature>
<dbReference type="Gene3D" id="3.90.320.10">
    <property type="match status" value="1"/>
</dbReference>
<evidence type="ECO:0000256" key="6">
    <source>
        <dbReference type="ARBA" id="ARBA00022806"/>
    </source>
</evidence>
<accession>A0ABQ7FCW2</accession>
<keyword evidence="11" id="KW-0413">Isomerase</keyword>
<dbReference type="InterPro" id="IPR038726">
    <property type="entry name" value="PDDEXK_AddAB-type"/>
</dbReference>
<feature type="compositionally biased region" description="Acidic residues" evidence="16">
    <location>
        <begin position="1309"/>
        <end position="1318"/>
    </location>
</feature>
<feature type="compositionally biased region" description="Low complexity" evidence="16">
    <location>
        <begin position="798"/>
        <end position="812"/>
    </location>
</feature>
<comment type="catalytic activity">
    <reaction evidence="12">
        <text>Couples ATP hydrolysis with the unwinding of duplex DNA by translocating in the 3'-5' direction.</text>
        <dbReference type="EC" id="5.6.2.4"/>
    </reaction>
</comment>
<dbReference type="InterPro" id="IPR027417">
    <property type="entry name" value="P-loop_NTPase"/>
</dbReference>
<feature type="compositionally biased region" description="Gly residues" evidence="16">
    <location>
        <begin position="894"/>
        <end position="910"/>
    </location>
</feature>
<dbReference type="PROSITE" id="PS51198">
    <property type="entry name" value="UVRD_HELICASE_ATP_BIND"/>
    <property type="match status" value="1"/>
</dbReference>
<dbReference type="InterPro" id="IPR000212">
    <property type="entry name" value="DNA_helicase_UvrD/REP"/>
</dbReference>
<evidence type="ECO:0000256" key="4">
    <source>
        <dbReference type="ARBA" id="ARBA00022763"/>
    </source>
</evidence>
<evidence type="ECO:0000256" key="2">
    <source>
        <dbReference type="ARBA" id="ARBA00022722"/>
    </source>
</evidence>
<keyword evidence="7" id="KW-0269">Exonuclease</keyword>
<evidence type="ECO:0000256" key="7">
    <source>
        <dbReference type="ARBA" id="ARBA00022839"/>
    </source>
</evidence>
<dbReference type="PANTHER" id="PTHR11070:SF55">
    <property type="entry name" value="DNA 3'-5' HELICASE"/>
    <property type="match status" value="1"/>
</dbReference>
<feature type="compositionally biased region" description="Gly residues" evidence="16">
    <location>
        <begin position="93"/>
        <end position="105"/>
    </location>
</feature>
<feature type="region of interest" description="Disordered" evidence="16">
    <location>
        <begin position="847"/>
        <end position="1080"/>
    </location>
</feature>
<feature type="compositionally biased region" description="Low complexity" evidence="16">
    <location>
        <begin position="1021"/>
        <end position="1031"/>
    </location>
</feature>
<dbReference type="Pfam" id="PF13361">
    <property type="entry name" value="UvrD_C"/>
    <property type="match status" value="1"/>
</dbReference>
<keyword evidence="2" id="KW-0540">Nuclease</keyword>
<dbReference type="SUPFAM" id="SSF52540">
    <property type="entry name" value="P-loop containing nucleoside triphosphate hydrolases"/>
    <property type="match status" value="1"/>
</dbReference>
<feature type="domain" description="UvrD-like helicase C-terminal" evidence="18">
    <location>
        <begin position="351"/>
        <end position="676"/>
    </location>
</feature>
<organism evidence="19 20">
    <name type="scientific">Streptomyces lycii</name>
    <dbReference type="NCBI Taxonomy" id="2654337"/>
    <lineage>
        <taxon>Bacteria</taxon>
        <taxon>Bacillati</taxon>
        <taxon>Actinomycetota</taxon>
        <taxon>Actinomycetes</taxon>
        <taxon>Kitasatosporales</taxon>
        <taxon>Streptomycetaceae</taxon>
        <taxon>Streptomyces</taxon>
    </lineage>
</organism>
<dbReference type="InterPro" id="IPR011335">
    <property type="entry name" value="Restrct_endonuc-II-like"/>
</dbReference>
<evidence type="ECO:0000256" key="12">
    <source>
        <dbReference type="ARBA" id="ARBA00034617"/>
    </source>
</evidence>
<evidence type="ECO:0000256" key="8">
    <source>
        <dbReference type="ARBA" id="ARBA00022840"/>
    </source>
</evidence>
<keyword evidence="5 15" id="KW-0378">Hydrolase</keyword>
<evidence type="ECO:0000313" key="20">
    <source>
        <dbReference type="Proteomes" id="UP000621266"/>
    </source>
</evidence>
<dbReference type="Pfam" id="PF12705">
    <property type="entry name" value="PDDEXK_1"/>
    <property type="match status" value="1"/>
</dbReference>
<dbReference type="RefSeq" id="WP_170315949.1">
    <property type="nucleotide sequence ID" value="NZ_WHPN01000403.1"/>
</dbReference>
<feature type="region of interest" description="Disordered" evidence="16">
    <location>
        <begin position="1306"/>
        <end position="1328"/>
    </location>
</feature>
<keyword evidence="20" id="KW-1185">Reference proteome</keyword>
<reference evidence="19 20" key="1">
    <citation type="submission" date="2019-10" db="EMBL/GenBank/DDBJ databases">
        <title>Streptomyces tenebrisbrunneis sp.nov., an endogenous actinomycete isolated from of Lycium ruthenicum.</title>
        <authorList>
            <person name="Ma L."/>
        </authorList>
    </citation>
    <scope>NUCLEOTIDE SEQUENCE [LARGE SCALE GENOMIC DNA]</scope>
    <source>
        <strain evidence="19 20">TRM 66187</strain>
    </source>
</reference>
<dbReference type="Gene3D" id="1.10.486.10">
    <property type="entry name" value="PCRA, domain 4"/>
    <property type="match status" value="1"/>
</dbReference>
<dbReference type="GO" id="GO:0004386">
    <property type="term" value="F:helicase activity"/>
    <property type="evidence" value="ECO:0007669"/>
    <property type="project" value="UniProtKB-KW"/>
</dbReference>
<dbReference type="Proteomes" id="UP000621266">
    <property type="component" value="Unassembled WGS sequence"/>
</dbReference>
<keyword evidence="3 15" id="KW-0547">Nucleotide-binding</keyword>
<feature type="compositionally biased region" description="Basic and acidic residues" evidence="16">
    <location>
        <begin position="1319"/>
        <end position="1328"/>
    </location>
</feature>
<feature type="compositionally biased region" description="Basic and acidic residues" evidence="16">
    <location>
        <begin position="873"/>
        <end position="883"/>
    </location>
</feature>
<evidence type="ECO:0000259" key="17">
    <source>
        <dbReference type="PROSITE" id="PS51198"/>
    </source>
</evidence>
<keyword evidence="6 15" id="KW-0347">Helicase</keyword>
<dbReference type="InterPro" id="IPR011604">
    <property type="entry name" value="PDDEXK-like_dom_sf"/>
</dbReference>
<evidence type="ECO:0000256" key="11">
    <source>
        <dbReference type="ARBA" id="ARBA00023235"/>
    </source>
</evidence>
<dbReference type="Gene3D" id="1.10.10.160">
    <property type="match status" value="1"/>
</dbReference>
<dbReference type="Gene3D" id="3.40.50.300">
    <property type="entry name" value="P-loop containing nucleotide triphosphate hydrolases"/>
    <property type="match status" value="3"/>
</dbReference>
<dbReference type="InterPro" id="IPR014017">
    <property type="entry name" value="DNA_helicase_UvrD-like_C"/>
</dbReference>
<comment type="caution">
    <text evidence="19">The sequence shown here is derived from an EMBL/GenBank/DDBJ whole genome shotgun (WGS) entry which is preliminary data.</text>
</comment>
<comment type="catalytic activity">
    <reaction evidence="14">
        <text>ATP + H2O = ADP + phosphate + H(+)</text>
        <dbReference type="Rhea" id="RHEA:13065"/>
        <dbReference type="ChEBI" id="CHEBI:15377"/>
        <dbReference type="ChEBI" id="CHEBI:15378"/>
        <dbReference type="ChEBI" id="CHEBI:30616"/>
        <dbReference type="ChEBI" id="CHEBI:43474"/>
        <dbReference type="ChEBI" id="CHEBI:456216"/>
        <dbReference type="EC" id="5.6.2.4"/>
    </reaction>
</comment>